<dbReference type="NCBIfam" id="NF041384">
    <property type="entry name" value="YHS_seleno_dom"/>
    <property type="match status" value="1"/>
</dbReference>
<keyword evidence="1" id="KW-0732">Signal</keyword>
<evidence type="ECO:0000313" key="2">
    <source>
        <dbReference type="EMBL" id="RYC52688.1"/>
    </source>
</evidence>
<name>A0A444VPF8_9FLAO</name>
<dbReference type="Proteomes" id="UP000290261">
    <property type="component" value="Unassembled WGS sequence"/>
</dbReference>
<accession>A0A444VPF8</accession>
<evidence type="ECO:0000256" key="1">
    <source>
        <dbReference type="SAM" id="SignalP"/>
    </source>
</evidence>
<organism evidence="2 3">
    <name type="scientific">Flagellimonas olearia</name>
    <dbReference type="NCBI Taxonomy" id="552546"/>
    <lineage>
        <taxon>Bacteria</taxon>
        <taxon>Pseudomonadati</taxon>
        <taxon>Bacteroidota</taxon>
        <taxon>Flavobacteriia</taxon>
        <taxon>Flavobacteriales</taxon>
        <taxon>Flavobacteriaceae</taxon>
        <taxon>Flagellimonas</taxon>
    </lineage>
</organism>
<gene>
    <name evidence="2" type="ORF">DN53_00265</name>
</gene>
<dbReference type="RefSeq" id="WP_129652426.1">
    <property type="nucleotide sequence ID" value="NZ_ML142907.1"/>
</dbReference>
<protein>
    <recommendedName>
        <fullName evidence="4">YHS domain-containing protein</fullName>
    </recommendedName>
</protein>
<feature type="chain" id="PRO_5019535534" description="YHS domain-containing protein" evidence="1">
    <location>
        <begin position="21"/>
        <end position="155"/>
    </location>
</feature>
<evidence type="ECO:0000313" key="3">
    <source>
        <dbReference type="Proteomes" id="UP000290261"/>
    </source>
</evidence>
<dbReference type="EMBL" id="JJMP01000001">
    <property type="protein sequence ID" value="RYC52688.1"/>
    <property type="molecule type" value="Genomic_DNA"/>
</dbReference>
<sequence length="155" mass="17026">MKTIKNVILLGLALVWGALAQAQIDPVNADGLAIGGYDVVAYFSGKPQKGTKAHAAKHNGATYYFATKANKDAFTKSPSSYLPEFDGYCAWGVGEKQAKFPINPETFDIIDGKLYLFFNGDFNGKPFNTFPDWSNRTTQLEKAAHANWPKVKNSK</sequence>
<feature type="signal peptide" evidence="1">
    <location>
        <begin position="1"/>
        <end position="20"/>
    </location>
</feature>
<proteinExistence type="predicted"/>
<evidence type="ECO:0008006" key="4">
    <source>
        <dbReference type="Google" id="ProtNLM"/>
    </source>
</evidence>
<comment type="caution">
    <text evidence="2">The sequence shown here is derived from an EMBL/GenBank/DDBJ whole genome shotgun (WGS) entry which is preliminary data.</text>
</comment>
<reference evidence="2 3" key="1">
    <citation type="submission" date="2014-04" db="EMBL/GenBank/DDBJ databases">
        <title>Whole genome of Muricauda olearia.</title>
        <authorList>
            <person name="Zhang X.-H."/>
            <person name="Tang K."/>
        </authorList>
    </citation>
    <scope>NUCLEOTIDE SEQUENCE [LARGE SCALE GENOMIC DNA]</scope>
    <source>
        <strain evidence="2 3">Th120</strain>
    </source>
</reference>
<dbReference type="AlphaFoldDB" id="A0A444VPF8"/>
<keyword evidence="3" id="KW-1185">Reference proteome</keyword>